<evidence type="ECO:0000256" key="1">
    <source>
        <dbReference type="ARBA" id="ARBA00004114"/>
    </source>
</evidence>
<dbReference type="STRING" id="623744.A0A553QBG7"/>
<dbReference type="InterPro" id="IPR038926">
    <property type="entry name" value="CEP55"/>
</dbReference>
<dbReference type="GO" id="GO:0045184">
    <property type="term" value="P:establishment of protein localization"/>
    <property type="evidence" value="ECO:0007669"/>
    <property type="project" value="TreeGrafter"/>
</dbReference>
<comment type="caution">
    <text evidence="12">The sequence shown here is derived from an EMBL/GenBank/DDBJ whole genome shotgun (WGS) entry which is preliminary data.</text>
</comment>
<feature type="domain" description="TSG101 and ALIX binding" evidence="11">
    <location>
        <begin position="155"/>
        <end position="188"/>
    </location>
</feature>
<dbReference type="PANTHER" id="PTHR31838:SF1">
    <property type="entry name" value="CENTROSOMAL PROTEIN OF 55 KDA"/>
    <property type="match status" value="1"/>
</dbReference>
<dbReference type="OrthoDB" id="8441172at2759"/>
<feature type="region of interest" description="Disordered" evidence="10">
    <location>
        <begin position="1"/>
        <end position="61"/>
    </location>
</feature>
<keyword evidence="4" id="KW-0963">Cytoplasm</keyword>
<evidence type="ECO:0000256" key="7">
    <source>
        <dbReference type="ARBA" id="ARBA00055531"/>
    </source>
</evidence>
<evidence type="ECO:0000313" key="13">
    <source>
        <dbReference type="Proteomes" id="UP000316079"/>
    </source>
</evidence>
<evidence type="ECO:0000256" key="10">
    <source>
        <dbReference type="SAM" id="MobiDB-lite"/>
    </source>
</evidence>
<evidence type="ECO:0000256" key="3">
    <source>
        <dbReference type="ARBA" id="ARBA00004626"/>
    </source>
</evidence>
<reference evidence="12 13" key="1">
    <citation type="journal article" date="2019" name="Sci. Data">
        <title>Hybrid genome assembly and annotation of Danionella translucida.</title>
        <authorList>
            <person name="Kadobianskyi M."/>
            <person name="Schulze L."/>
            <person name="Schuelke M."/>
            <person name="Judkewitz B."/>
        </authorList>
    </citation>
    <scope>NUCLEOTIDE SEQUENCE [LARGE SCALE GENOMIC DNA]</scope>
    <source>
        <strain evidence="12 13">Bolton</strain>
    </source>
</reference>
<dbReference type="AlphaFoldDB" id="A0A553QBG7"/>
<dbReference type="FunFam" id="1.20.5.1180:FF:000002">
    <property type="entry name" value="Centrosomal protein of 55 kDa"/>
    <property type="match status" value="1"/>
</dbReference>
<dbReference type="GO" id="GO:0005814">
    <property type="term" value="C:centriole"/>
    <property type="evidence" value="ECO:0007669"/>
    <property type="project" value="UniProtKB-SubCell"/>
</dbReference>
<feature type="coiled-coil region" evidence="9">
    <location>
        <begin position="103"/>
        <end position="130"/>
    </location>
</feature>
<dbReference type="PANTHER" id="PTHR31838">
    <property type="entry name" value="CENTROSOMAL PROTEIN OF 55 KDA"/>
    <property type="match status" value="1"/>
</dbReference>
<evidence type="ECO:0000256" key="4">
    <source>
        <dbReference type="ARBA" id="ARBA00022490"/>
    </source>
</evidence>
<evidence type="ECO:0000259" key="11">
    <source>
        <dbReference type="Pfam" id="PF12180"/>
    </source>
</evidence>
<dbReference type="InterPro" id="IPR022008">
    <property type="entry name" value="EABR"/>
</dbReference>
<dbReference type="GO" id="GO:0000281">
    <property type="term" value="P:mitotic cytokinesis"/>
    <property type="evidence" value="ECO:0007669"/>
    <property type="project" value="InterPro"/>
</dbReference>
<comment type="function">
    <text evidence="7">Plays a role in mitotic exit and cytokinesis. Recruits PDCD6IP and TSG101 to midbody during cytokinesis. Required for successful completion of cytokinesis. Not required for microtubule nucleation. Plays a role in the development of the brain and kidney.</text>
</comment>
<proteinExistence type="predicted"/>
<accession>A0A553QBG7</accession>
<dbReference type="GO" id="GO:0090543">
    <property type="term" value="C:Flemming body"/>
    <property type="evidence" value="ECO:0007669"/>
    <property type="project" value="UniProtKB-SubCell"/>
</dbReference>
<reference evidence="12" key="2">
    <citation type="submission" date="2019-04" db="EMBL/GenBank/DDBJ databases">
        <authorList>
            <person name="Kadobianskyi M."/>
            <person name="Schulze L."/>
            <person name="Schuelke M."/>
            <person name="Judkewitz B."/>
        </authorList>
    </citation>
    <scope>NUCLEOTIDE SEQUENCE</scope>
    <source>
        <strain evidence="12">Bolton</strain>
        <tissue evidence="12">Whole-body</tissue>
    </source>
</reference>
<evidence type="ECO:0000256" key="8">
    <source>
        <dbReference type="ARBA" id="ARBA00069787"/>
    </source>
</evidence>
<sequence>MAAKGAKEALVNKLGFKSSSSRSVEQEMEKLRRENQHLKKSLEETRRGARHQHSHPDSERTKLLERILALETLREKNSQQLLNQDQEISILRQQLRSAHGDVVSALQSQLELKEQQFQVLSKETEELKNRFCVVSERCDSLEKLKVSSGELTAVQEQLRDALEKNQHWLVYDQQREAFVQGILTRVKELEAQLNEANQALQQQKEAITEEVEDLRSRLEEKTKEATQAREQLLEERRREREALLEERRREREALMEERSCSSERMALMQAEMEDQRNRAAQLLSQVNLLQKSLLNQKEEQKRVAFLEQQIQMSAKESENDKLDRQTLQHQLHKVLKELRKAREQITRLESSKLQKESRFSEPGPYNRIDLERLTIQDQMTSPSKANNILDESILECPNCGASYPTSHHRELLAHLDDCFS</sequence>
<dbReference type="GO" id="GO:0051896">
    <property type="term" value="P:regulation of phosphatidylinositol 3-kinase/protein kinase B signal transduction"/>
    <property type="evidence" value="ECO:0007669"/>
    <property type="project" value="InterPro"/>
</dbReference>
<dbReference type="Proteomes" id="UP000316079">
    <property type="component" value="Unassembled WGS sequence"/>
</dbReference>
<comment type="subcellular location">
    <subcellularLocation>
        <location evidence="3">Cleavage furrow</location>
    </subcellularLocation>
    <subcellularLocation>
        <location evidence="1">Cytoplasm</location>
        <location evidence="1">Cytoskeleton</location>
        <location evidence="1">Microtubule organizing center</location>
        <location evidence="1">Centrosome</location>
        <location evidence="1">Centriole</location>
    </subcellularLocation>
    <subcellularLocation>
        <location evidence="2">Midbody</location>
        <location evidence="2">Midbody ring</location>
    </subcellularLocation>
</comment>
<name>A0A553QBG7_9TELE</name>
<organism evidence="12 13">
    <name type="scientific">Danionella cerebrum</name>
    <dbReference type="NCBI Taxonomy" id="2873325"/>
    <lineage>
        <taxon>Eukaryota</taxon>
        <taxon>Metazoa</taxon>
        <taxon>Chordata</taxon>
        <taxon>Craniata</taxon>
        <taxon>Vertebrata</taxon>
        <taxon>Euteleostomi</taxon>
        <taxon>Actinopterygii</taxon>
        <taxon>Neopterygii</taxon>
        <taxon>Teleostei</taxon>
        <taxon>Ostariophysi</taxon>
        <taxon>Cypriniformes</taxon>
        <taxon>Danionidae</taxon>
        <taxon>Danioninae</taxon>
        <taxon>Danionella</taxon>
    </lineage>
</organism>
<dbReference type="Pfam" id="PF12180">
    <property type="entry name" value="EABR"/>
    <property type="match status" value="1"/>
</dbReference>
<feature type="compositionally biased region" description="Basic and acidic residues" evidence="10">
    <location>
        <begin position="24"/>
        <end position="47"/>
    </location>
</feature>
<evidence type="ECO:0000256" key="9">
    <source>
        <dbReference type="SAM" id="Coils"/>
    </source>
</evidence>
<keyword evidence="5 9" id="KW-0175">Coiled coil</keyword>
<keyword evidence="6" id="KW-0206">Cytoskeleton</keyword>
<dbReference type="EMBL" id="SRMA01026151">
    <property type="protein sequence ID" value="TRY87270.1"/>
    <property type="molecule type" value="Genomic_DNA"/>
</dbReference>
<dbReference type="GO" id="GO:0032154">
    <property type="term" value="C:cleavage furrow"/>
    <property type="evidence" value="ECO:0007669"/>
    <property type="project" value="UniProtKB-SubCell"/>
</dbReference>
<evidence type="ECO:0000256" key="2">
    <source>
        <dbReference type="ARBA" id="ARBA00004476"/>
    </source>
</evidence>
<dbReference type="EMBL" id="SRMA01026151">
    <property type="protein sequence ID" value="TRY87269.1"/>
    <property type="molecule type" value="Genomic_DNA"/>
</dbReference>
<keyword evidence="13" id="KW-1185">Reference proteome</keyword>
<evidence type="ECO:0000256" key="6">
    <source>
        <dbReference type="ARBA" id="ARBA00023212"/>
    </source>
</evidence>
<feature type="coiled-coil region" evidence="9">
    <location>
        <begin position="179"/>
        <end position="358"/>
    </location>
</feature>
<evidence type="ECO:0000313" key="12">
    <source>
        <dbReference type="EMBL" id="TRY87270.1"/>
    </source>
</evidence>
<protein>
    <recommendedName>
        <fullName evidence="8">Centrosomal protein of 55 kDa</fullName>
    </recommendedName>
</protein>
<evidence type="ECO:0000256" key="5">
    <source>
        <dbReference type="ARBA" id="ARBA00023054"/>
    </source>
</evidence>
<gene>
    <name evidence="12" type="ORF">DNTS_001138</name>
</gene>
<dbReference type="Gene3D" id="1.20.5.1180">
    <property type="entry name" value="Geminin coiled-coil domain"/>
    <property type="match status" value="1"/>
</dbReference>